<feature type="domain" description="Nephrocystin 3-like N-terminal" evidence="4">
    <location>
        <begin position="627"/>
        <end position="783"/>
    </location>
</feature>
<dbReference type="Pfam" id="PF01048">
    <property type="entry name" value="PNP_UDP_1"/>
    <property type="match status" value="1"/>
</dbReference>
<dbReference type="Proteomes" id="UP000813461">
    <property type="component" value="Unassembled WGS sequence"/>
</dbReference>
<dbReference type="PANTHER" id="PTHR46082">
    <property type="entry name" value="ATP/GTP-BINDING PROTEIN-RELATED"/>
    <property type="match status" value="1"/>
</dbReference>
<dbReference type="InterPro" id="IPR056884">
    <property type="entry name" value="NPHP3-like_N"/>
</dbReference>
<reference evidence="5" key="1">
    <citation type="journal article" date="2021" name="Nat. Commun.">
        <title>Genetic determinants of endophytism in the Arabidopsis root mycobiome.</title>
        <authorList>
            <person name="Mesny F."/>
            <person name="Miyauchi S."/>
            <person name="Thiergart T."/>
            <person name="Pickel B."/>
            <person name="Atanasova L."/>
            <person name="Karlsson M."/>
            <person name="Huettel B."/>
            <person name="Barry K.W."/>
            <person name="Haridas S."/>
            <person name="Chen C."/>
            <person name="Bauer D."/>
            <person name="Andreopoulos W."/>
            <person name="Pangilinan J."/>
            <person name="LaButti K."/>
            <person name="Riley R."/>
            <person name="Lipzen A."/>
            <person name="Clum A."/>
            <person name="Drula E."/>
            <person name="Henrissat B."/>
            <person name="Kohler A."/>
            <person name="Grigoriev I.V."/>
            <person name="Martin F.M."/>
            <person name="Hacquard S."/>
        </authorList>
    </citation>
    <scope>NUCLEOTIDE SEQUENCE</scope>
    <source>
        <strain evidence="5">MPI-SDFR-AT-0120</strain>
    </source>
</reference>
<dbReference type="GO" id="GO:0009116">
    <property type="term" value="P:nucleoside metabolic process"/>
    <property type="evidence" value="ECO:0007669"/>
    <property type="project" value="InterPro"/>
</dbReference>
<dbReference type="PANTHER" id="PTHR46082:SF11">
    <property type="entry name" value="AAA+ ATPASE DOMAIN-CONTAINING PROTEIN-RELATED"/>
    <property type="match status" value="1"/>
</dbReference>
<dbReference type="InterPro" id="IPR000845">
    <property type="entry name" value="Nucleoside_phosphorylase_d"/>
</dbReference>
<dbReference type="InterPro" id="IPR035994">
    <property type="entry name" value="Nucleoside_phosphorylase_sf"/>
</dbReference>
<keyword evidence="6" id="KW-1185">Reference proteome</keyword>
<keyword evidence="1" id="KW-0677">Repeat</keyword>
<comment type="caution">
    <text evidence="5">The sequence shown here is derived from an EMBL/GenBank/DDBJ whole genome shotgun (WGS) entry which is preliminary data.</text>
</comment>
<accession>A0A8K0VTR7</accession>
<feature type="region of interest" description="Disordered" evidence="2">
    <location>
        <begin position="1"/>
        <end position="23"/>
    </location>
</feature>
<dbReference type="InterPro" id="IPR027417">
    <property type="entry name" value="P-loop_NTPase"/>
</dbReference>
<evidence type="ECO:0000259" key="3">
    <source>
        <dbReference type="Pfam" id="PF01048"/>
    </source>
</evidence>
<protein>
    <recommendedName>
        <fullName evidence="7">NACHT domain-containing protein</fullName>
    </recommendedName>
</protein>
<name>A0A8K0VTR7_9PLEO</name>
<evidence type="ECO:0008006" key="7">
    <source>
        <dbReference type="Google" id="ProtNLM"/>
    </source>
</evidence>
<evidence type="ECO:0000256" key="2">
    <source>
        <dbReference type="SAM" id="MobiDB-lite"/>
    </source>
</evidence>
<dbReference type="Gene3D" id="3.40.50.1580">
    <property type="entry name" value="Nucleoside phosphorylase domain"/>
    <property type="match status" value="1"/>
</dbReference>
<dbReference type="SUPFAM" id="SSF53167">
    <property type="entry name" value="Purine and uridine phosphorylases"/>
    <property type="match status" value="1"/>
</dbReference>
<evidence type="ECO:0000313" key="5">
    <source>
        <dbReference type="EMBL" id="KAH7075184.1"/>
    </source>
</evidence>
<dbReference type="Gene3D" id="3.40.50.300">
    <property type="entry name" value="P-loop containing nucleotide triphosphate hydrolases"/>
    <property type="match status" value="1"/>
</dbReference>
<dbReference type="InterPro" id="IPR053137">
    <property type="entry name" value="NLR-like"/>
</dbReference>
<gene>
    <name evidence="5" type="ORF">FB567DRAFT_536312</name>
</gene>
<proteinExistence type="predicted"/>
<evidence type="ECO:0000259" key="4">
    <source>
        <dbReference type="Pfam" id="PF24883"/>
    </source>
</evidence>
<dbReference type="Pfam" id="PF24883">
    <property type="entry name" value="NPHP3_N"/>
    <property type="match status" value="1"/>
</dbReference>
<evidence type="ECO:0000256" key="1">
    <source>
        <dbReference type="ARBA" id="ARBA00022737"/>
    </source>
</evidence>
<feature type="domain" description="Nucleoside phosphorylase" evidence="3">
    <location>
        <begin position="35"/>
        <end position="328"/>
    </location>
</feature>
<dbReference type="GO" id="GO:0003824">
    <property type="term" value="F:catalytic activity"/>
    <property type="evidence" value="ECO:0007669"/>
    <property type="project" value="InterPro"/>
</dbReference>
<dbReference type="EMBL" id="JAGMVJ010000020">
    <property type="protein sequence ID" value="KAH7075184.1"/>
    <property type="molecule type" value="Genomic_DNA"/>
</dbReference>
<evidence type="ECO:0000313" key="6">
    <source>
        <dbReference type="Proteomes" id="UP000813461"/>
    </source>
</evidence>
<organism evidence="5 6">
    <name type="scientific">Paraphoma chrysanthemicola</name>
    <dbReference type="NCBI Taxonomy" id="798071"/>
    <lineage>
        <taxon>Eukaryota</taxon>
        <taxon>Fungi</taxon>
        <taxon>Dikarya</taxon>
        <taxon>Ascomycota</taxon>
        <taxon>Pezizomycotina</taxon>
        <taxon>Dothideomycetes</taxon>
        <taxon>Pleosporomycetidae</taxon>
        <taxon>Pleosporales</taxon>
        <taxon>Pleosporineae</taxon>
        <taxon>Phaeosphaeriaceae</taxon>
        <taxon>Paraphoma</taxon>
    </lineage>
</organism>
<dbReference type="OrthoDB" id="5382429at2759"/>
<dbReference type="SUPFAM" id="SSF52540">
    <property type="entry name" value="P-loop containing nucleoside triphosphate hydrolases"/>
    <property type="match status" value="1"/>
</dbReference>
<feature type="compositionally biased region" description="Polar residues" evidence="2">
    <location>
        <begin position="1"/>
        <end position="22"/>
    </location>
</feature>
<sequence>MSLNDLSASSSPYTQRGATLPSSPEPWRRYHIGWIAPLPLELIAAKATLDEDYGEVNIRGYIYSRGRIGSRCVVMAVQPRMGTDAASDLAARMRVAFQGIEYFVVVGIGGGVPRHGPPGGISEIVLGDVVVSCPARNHGGVVRYDYGAQTDRGFQIRGHTNGPPDHLLNTVSSLRVQHSARESRIPAILHQMRVSIHVDRHRFEDPGAMRDRLFQDDYEHPDKCRNQSCDDCCDLGKSILRIQRGVEATRNIDNPRIHYGNIGSSNTLQTSSGERNKLHEEHGIICFEMEGAGVVQSHPCLIVRGICDYSDSHKNKIWQPYAAATAAAYAKELIEFSEGSTTASGSRPHEEHKNSDHQWFYHAFQRELWELESALSSCADPNHVDNENQLGFINSSTFQSWLAKPNSRLWCRLAPERNSSHSAPAACLIRQATRGLSDKVFVFWFGCKRESAIDLPREYVQLKQQYYDQHRPDNHADGKESFRKQDLAEAILLSFLMQAIQQGFQPQLDGLDFLDPRIFMMSLIGEFVACLKSQEGKVLLIIDNLHLVRDNEQDAVIGALNSIIAHEQMKRCSLVLAAEATPSMSLLLKGYATIQFDSEYQECLQSLFLENRHIRRGEIAEAVRKSNSWIWDHRAFVQLMSQKAGALAIIGKPGSGKSVLAKTIQRGLSHEGILADWFYCRRKGNFFTTYLPLLKSIVYEILSRKDSMFSFAKSVYRRRGPSKARTWSIPELEEVITCLARSSAPLLMVFDALDEAQDANIIPLVELLVSIPDSRTRVIVLSRPIQDLERPFWSQKLIVLQDENDKDIKEIIDDGLLKLSKAMLGDIVSSELDASQLVRQHTSLRHGTIDRIRYTNKGTLVMRDAPHASMLGLSRLENSLRQRSKGVILWVVLVFESLYQFVEREVTVTVDELEACIEHFPTKIDSFYGQMVEDLTSRLNESALGKARTLLMWINTVSQTRELTLAELWDALAIPADVSTLSFGYSDMHPIISQRVAIRDWSDFHRKLRRLCGSFIELLPDQKAQDRSASGPFEVSSESVIQLMHQTVKDFLTGSSAAAALSFSEHEASEMVLKRCLNYIHMVLPGDGRAFASFRTSTDYQGSEYMSQVAMYLDEFRLIDLCCQVLRLEYMSPQADLIWRAFDGWEEGAWIYDITSPVGVRETSSTLGFMFHFSTARGLINSIRSLIGLSQLRDGITFWDIHRDSILNGIMFTVLDNRDHHLYYKTRRWLIFPEKKFSRAQSRREPAILALDHLYDVEMNSKLLRLDTRDLQPSIDDIYSAVDIVINFSSKT</sequence>